<dbReference type="InterPro" id="IPR024787">
    <property type="entry name" value="EcsC"/>
</dbReference>
<reference evidence="1" key="1">
    <citation type="submission" date="2021-04" db="EMBL/GenBank/DDBJ databases">
        <title>Genome seq and assembly of Bacillus sp.</title>
        <authorList>
            <person name="Chhetri G."/>
        </authorList>
    </citation>
    <scope>NUCLEOTIDE SEQUENCE</scope>
    <source>
        <strain evidence="1">RG28</strain>
    </source>
</reference>
<dbReference type="EMBL" id="JAGIYQ010000001">
    <property type="protein sequence ID" value="MBP0724064.1"/>
    <property type="molecule type" value="Genomic_DNA"/>
</dbReference>
<organism evidence="1 2">
    <name type="scientific">Gottfriedia endophytica</name>
    <dbReference type="NCBI Taxonomy" id="2820819"/>
    <lineage>
        <taxon>Bacteria</taxon>
        <taxon>Bacillati</taxon>
        <taxon>Bacillota</taxon>
        <taxon>Bacilli</taxon>
        <taxon>Bacillales</taxon>
        <taxon>Bacillaceae</taxon>
        <taxon>Gottfriedia</taxon>
    </lineage>
</organism>
<accession>A0A940NKX3</accession>
<evidence type="ECO:0000313" key="1">
    <source>
        <dbReference type="EMBL" id="MBP0724064.1"/>
    </source>
</evidence>
<protein>
    <submittedName>
        <fullName evidence="1">EcsC family protein</fullName>
    </submittedName>
</protein>
<comment type="caution">
    <text evidence="1">The sequence shown here is derived from an EMBL/GenBank/DDBJ whole genome shotgun (WGS) entry which is preliminary data.</text>
</comment>
<dbReference type="RefSeq" id="WP_209402132.1">
    <property type="nucleotide sequence ID" value="NZ_JAGIYQ010000001.1"/>
</dbReference>
<dbReference type="Pfam" id="PF12787">
    <property type="entry name" value="EcsC"/>
    <property type="match status" value="1"/>
</dbReference>
<gene>
    <name evidence="1" type="ORF">J5Y03_02560</name>
</gene>
<proteinExistence type="predicted"/>
<dbReference type="PANTHER" id="PTHR41260:SF1">
    <property type="entry name" value="PROTEIN ECSC"/>
    <property type="match status" value="1"/>
</dbReference>
<name>A0A940NKX3_9BACI</name>
<keyword evidence="2" id="KW-1185">Reference proteome</keyword>
<sequence length="279" mass="32541">MLTTAEEMVMNQIDDWLISLQSKEPNKFSIIFQRNYRRLIKKIPSSYKEDLLNVTSSAFFYSQVLLQSSKNFLNKKQEIVQRAKFFNKNIAMIKDLQQLSLSELDFLVQQEISKMKVYSTFQGGLTGTGNLSTIIADLPTLFLLNLNCVQVIAMHYGFDVSIPLEMETALKVFQASLLPFSYQYTSFKFLIEELSMKNEDQLFYDKEYTILNEDFYQTIILHLFKLALIAYLRNKSSKKIPILGIIVGAKWNDSTSNHILQFTQRFYQYRLLLKKEKGS</sequence>
<dbReference type="Proteomes" id="UP000682134">
    <property type="component" value="Unassembled WGS sequence"/>
</dbReference>
<evidence type="ECO:0000313" key="2">
    <source>
        <dbReference type="Proteomes" id="UP000682134"/>
    </source>
</evidence>
<dbReference type="AlphaFoldDB" id="A0A940NKX3"/>
<dbReference type="PANTHER" id="PTHR41260">
    <property type="entry name" value="PROTEIN ECSC"/>
    <property type="match status" value="1"/>
</dbReference>